<dbReference type="Gene3D" id="3.30.420.280">
    <property type="match status" value="1"/>
</dbReference>
<proteinExistence type="predicted"/>
<organism evidence="2 3">
    <name type="scientific">Nonomuraea monospora</name>
    <dbReference type="NCBI Taxonomy" id="568818"/>
    <lineage>
        <taxon>Bacteria</taxon>
        <taxon>Bacillati</taxon>
        <taxon>Actinomycetota</taxon>
        <taxon>Actinomycetes</taxon>
        <taxon>Streptosporangiales</taxon>
        <taxon>Streptosporangiaceae</taxon>
        <taxon>Nonomuraea</taxon>
    </lineage>
</organism>
<reference evidence="2 3" key="1">
    <citation type="journal article" date="2019" name="Int. J. Syst. Evol. Microbiol.">
        <title>The Global Catalogue of Microorganisms (GCM) 10K type strain sequencing project: providing services to taxonomists for standard genome sequencing and annotation.</title>
        <authorList>
            <consortium name="The Broad Institute Genomics Platform"/>
            <consortium name="The Broad Institute Genome Sequencing Center for Infectious Disease"/>
            <person name="Wu L."/>
            <person name="Ma J."/>
        </authorList>
    </citation>
    <scope>NUCLEOTIDE SEQUENCE [LARGE SCALE GENOMIC DNA]</scope>
    <source>
        <strain evidence="2 3">JCM 16114</strain>
    </source>
</reference>
<dbReference type="InterPro" id="IPR052380">
    <property type="entry name" value="Viral_DNA_packaging_terminase"/>
</dbReference>
<dbReference type="PANTHER" id="PTHR39184">
    <property type="match status" value="1"/>
</dbReference>
<evidence type="ECO:0000313" key="2">
    <source>
        <dbReference type="EMBL" id="GAA2209331.1"/>
    </source>
</evidence>
<evidence type="ECO:0000313" key="3">
    <source>
        <dbReference type="Proteomes" id="UP001499843"/>
    </source>
</evidence>
<evidence type="ECO:0000259" key="1">
    <source>
        <dbReference type="Pfam" id="PF04466"/>
    </source>
</evidence>
<sequence>MSIALRHHYRPRGVASSLFDCRAPEVLLSGPAGTGKSRACLEKLHLMALLNPGMRGLIVRKTAVSLSSSGLVTFREHVAKESLAAGDVAYYGGSAQEAKSYRYTNGSVIVIGGMDKATKIMSSEYDVVYVQEAIELTEDDWEAITTRLRNGKVSFQQLIADTNPSVPTHWLKVRCDRGDTVMLDCRHEDNPVLFDDDGQLTPVGRDYIGKLDKLTDVRHARLRKGLWVAAEGLIYEDFDPALHLLDRFPIPEQWTRWWTVDFGYTNPFVLQCWAEDPDGRLYLYRELYMSRRTVDQHAADILKAVTKDGSWSEPRPRAIICDHDAEGRAVLERELGMSTVAANKKVAEGIQAVQARLRPAGDGKPRLFILRDSVMRRDADLVEAKKPTCTAEEIVGYVWDSTPGKPPKETPVKENDHGMDALRYLVADRDLGARPRLRFL</sequence>
<name>A0ABN3CIP3_9ACTN</name>
<dbReference type="RefSeq" id="WP_344478390.1">
    <property type="nucleotide sequence ID" value="NZ_BAAAQX010000012.1"/>
</dbReference>
<dbReference type="InterPro" id="IPR035412">
    <property type="entry name" value="Terminase_L_N"/>
</dbReference>
<dbReference type="Gene3D" id="3.40.50.300">
    <property type="entry name" value="P-loop containing nucleotide triphosphate hydrolases"/>
    <property type="match status" value="1"/>
</dbReference>
<accession>A0ABN3CIP3</accession>
<gene>
    <name evidence="2" type="ORF">GCM10009850_047890</name>
</gene>
<dbReference type="Proteomes" id="UP001499843">
    <property type="component" value="Unassembled WGS sequence"/>
</dbReference>
<dbReference type="InterPro" id="IPR027417">
    <property type="entry name" value="P-loop_NTPase"/>
</dbReference>
<keyword evidence="3" id="KW-1185">Reference proteome</keyword>
<protein>
    <recommendedName>
        <fullName evidence="1">Phage terminase large subunit N-terminal domain-containing protein</fullName>
    </recommendedName>
</protein>
<dbReference type="EMBL" id="BAAAQX010000012">
    <property type="protein sequence ID" value="GAA2209331.1"/>
    <property type="molecule type" value="Genomic_DNA"/>
</dbReference>
<feature type="domain" description="Phage terminase large subunit N-terminal" evidence="1">
    <location>
        <begin position="28"/>
        <end position="175"/>
    </location>
</feature>
<dbReference type="Pfam" id="PF04466">
    <property type="entry name" value="Terminase_3"/>
    <property type="match status" value="1"/>
</dbReference>
<dbReference type="PANTHER" id="PTHR39184:SF1">
    <property type="entry name" value="PBSX PHAGE TERMINASE LARGE SUBUNIT"/>
    <property type="match status" value="1"/>
</dbReference>
<comment type="caution">
    <text evidence="2">The sequence shown here is derived from an EMBL/GenBank/DDBJ whole genome shotgun (WGS) entry which is preliminary data.</text>
</comment>